<evidence type="ECO:0000313" key="3">
    <source>
        <dbReference type="Proteomes" id="UP000214975"/>
    </source>
</evidence>
<reference evidence="2 3" key="1">
    <citation type="submission" date="2016-08" db="EMBL/GenBank/DDBJ databases">
        <title>A novel genetic cassette of butanologenic Thermoanaerobacterium thermosaccharolyticum that directly convert cellulose to butanol.</title>
        <authorList>
            <person name="Li T."/>
            <person name="He J."/>
        </authorList>
    </citation>
    <scope>NUCLEOTIDE SEQUENCE [LARGE SCALE GENOMIC DNA]</scope>
    <source>
        <strain evidence="2 3">TG57</strain>
    </source>
</reference>
<protein>
    <submittedName>
        <fullName evidence="2">THUMP domain protein</fullName>
    </submittedName>
</protein>
<feature type="domain" description="Sporulation membrane protein YtrI C-terminal" evidence="1">
    <location>
        <begin position="75"/>
        <end position="143"/>
    </location>
</feature>
<dbReference type="Proteomes" id="UP000214975">
    <property type="component" value="Chromosome"/>
</dbReference>
<organism evidence="2 3">
    <name type="scientific">Thermoanaerobacterium thermosaccharolyticum</name>
    <name type="common">Clostridium thermosaccharolyticum</name>
    <dbReference type="NCBI Taxonomy" id="1517"/>
    <lineage>
        <taxon>Bacteria</taxon>
        <taxon>Bacillati</taxon>
        <taxon>Bacillota</taxon>
        <taxon>Clostridia</taxon>
        <taxon>Thermoanaerobacterales</taxon>
        <taxon>Thermoanaerobacteraceae</taxon>
        <taxon>Thermoanaerobacterium</taxon>
    </lineage>
</organism>
<dbReference type="Pfam" id="PF26347">
    <property type="entry name" value="YtrI_sporulation"/>
    <property type="match status" value="1"/>
</dbReference>
<dbReference type="RefSeq" id="WP_094397643.1">
    <property type="nucleotide sequence ID" value="NZ_CP016893.1"/>
</dbReference>
<evidence type="ECO:0000313" key="2">
    <source>
        <dbReference type="EMBL" id="AST58265.1"/>
    </source>
</evidence>
<sequence length="147" mass="16848">MNKIAPFMSAFLIGIIIGGAIVNLASGIIIENISFERDAYKLNNTMLQEKIDKLNESIKNQSYRVVTDIKPHVLNSDNKIRIEVEKYIKEKLKDTYGKQVEKINPDLIFNIFEGRILSIENKKVSLKVKYIVINTTLEIYVTAQTKE</sequence>
<proteinExistence type="predicted"/>
<name>A0A223I189_THETR</name>
<dbReference type="EMBL" id="CP016893">
    <property type="protein sequence ID" value="AST58265.1"/>
    <property type="molecule type" value="Genomic_DNA"/>
</dbReference>
<dbReference type="AlphaFoldDB" id="A0A223I189"/>
<accession>A0A223I189</accession>
<evidence type="ECO:0000259" key="1">
    <source>
        <dbReference type="Pfam" id="PF26347"/>
    </source>
</evidence>
<gene>
    <name evidence="2" type="ORF">Thert_02356</name>
</gene>
<dbReference type="InterPro" id="IPR058620">
    <property type="entry name" value="YtrI_C"/>
</dbReference>